<gene>
    <name evidence="1" type="ORF">KQX54_006255</name>
</gene>
<keyword evidence="2" id="KW-1185">Reference proteome</keyword>
<evidence type="ECO:0000313" key="1">
    <source>
        <dbReference type="EMBL" id="KAH0560604.1"/>
    </source>
</evidence>
<accession>A0AAV7IXV4</accession>
<dbReference type="Proteomes" id="UP000826195">
    <property type="component" value="Unassembled WGS sequence"/>
</dbReference>
<evidence type="ECO:0000313" key="2">
    <source>
        <dbReference type="Proteomes" id="UP000826195"/>
    </source>
</evidence>
<proteinExistence type="predicted"/>
<organism evidence="1 2">
    <name type="scientific">Cotesia glomerata</name>
    <name type="common">Lepidopteran parasitic wasp</name>
    <name type="synonym">Apanteles glomeratus</name>
    <dbReference type="NCBI Taxonomy" id="32391"/>
    <lineage>
        <taxon>Eukaryota</taxon>
        <taxon>Metazoa</taxon>
        <taxon>Ecdysozoa</taxon>
        <taxon>Arthropoda</taxon>
        <taxon>Hexapoda</taxon>
        <taxon>Insecta</taxon>
        <taxon>Pterygota</taxon>
        <taxon>Neoptera</taxon>
        <taxon>Endopterygota</taxon>
        <taxon>Hymenoptera</taxon>
        <taxon>Apocrita</taxon>
        <taxon>Ichneumonoidea</taxon>
        <taxon>Braconidae</taxon>
        <taxon>Microgastrinae</taxon>
        <taxon>Cotesia</taxon>
    </lineage>
</organism>
<sequence length="163" mass="18776">MNVDRLAKELSDDFVPDIDLSVNDLLQAIHGVRTITNKPPDLKVDPLYHEKIRNFSVDSLLSGIYAYNGADSVMCYIILYRIRLLLGRKIYLIGKRQYGTLYKLDRNPTRSFEKLKSLRSGPRAESREHIAHPFITEEAAEQRETHARILCSVIFEQSVGKRE</sequence>
<reference evidence="1 2" key="1">
    <citation type="journal article" date="2021" name="J. Hered.">
        <title>A chromosome-level genome assembly of the parasitoid wasp, Cotesia glomerata (Hymenoptera: Braconidae).</title>
        <authorList>
            <person name="Pinto B.J."/>
            <person name="Weis J.J."/>
            <person name="Gamble T."/>
            <person name="Ode P.J."/>
            <person name="Paul R."/>
            <person name="Zaspel J.M."/>
        </authorList>
    </citation>
    <scope>NUCLEOTIDE SEQUENCE [LARGE SCALE GENOMIC DNA]</scope>
    <source>
        <strain evidence="1">CgM1</strain>
    </source>
</reference>
<protein>
    <submittedName>
        <fullName evidence="1">Uncharacterized protein</fullName>
    </submittedName>
</protein>
<comment type="caution">
    <text evidence="1">The sequence shown here is derived from an EMBL/GenBank/DDBJ whole genome shotgun (WGS) entry which is preliminary data.</text>
</comment>
<dbReference type="AlphaFoldDB" id="A0AAV7IXV4"/>
<dbReference type="EMBL" id="JAHXZJ010000374">
    <property type="protein sequence ID" value="KAH0560604.1"/>
    <property type="molecule type" value="Genomic_DNA"/>
</dbReference>
<name>A0AAV7IXV4_COTGL</name>